<dbReference type="RefSeq" id="XP_007316160.1">
    <property type="nucleotide sequence ID" value="XM_007316098.1"/>
</dbReference>
<feature type="chain" id="PRO_5013984945" description="Hydrophobin" evidence="6">
    <location>
        <begin position="20"/>
        <end position="104"/>
    </location>
</feature>
<reference evidence="7" key="1">
    <citation type="submission" date="2011-04" db="EMBL/GenBank/DDBJ databases">
        <title>Evolution of plant cell wall degrading machinery underlies the functional diversity of forest fungi.</title>
        <authorList>
            <consortium name="US DOE Joint Genome Institute (JGI-PGF)"/>
            <person name="Eastwood D.C."/>
            <person name="Floudas D."/>
            <person name="Binder M."/>
            <person name="Majcherczyk A."/>
            <person name="Schneider P."/>
            <person name="Aerts A."/>
            <person name="Asiegbu F.O."/>
            <person name="Baker S.E."/>
            <person name="Barry K."/>
            <person name="Bendiksby M."/>
            <person name="Blumentritt M."/>
            <person name="Coutinho P.M."/>
            <person name="Cullen D."/>
            <person name="Cullen D."/>
            <person name="Gathman A."/>
            <person name="Goodell B."/>
            <person name="Henrissat B."/>
            <person name="Ihrmark K."/>
            <person name="Kauserud H."/>
            <person name="Kohler A."/>
            <person name="LaButti K."/>
            <person name="Lapidus A."/>
            <person name="Lavin J.L."/>
            <person name="Lee Y.-H."/>
            <person name="Lindquist E."/>
            <person name="Lilly W."/>
            <person name="Lucas S."/>
            <person name="Morin E."/>
            <person name="Murat C."/>
            <person name="Oguiza J.A."/>
            <person name="Park J."/>
            <person name="Pisabarro A.G."/>
            <person name="Riley R."/>
            <person name="Rosling A."/>
            <person name="Salamov A."/>
            <person name="Schmidt O."/>
            <person name="Schmutz J."/>
            <person name="Skrede I."/>
            <person name="Stenlid J."/>
            <person name="Wiebenga A."/>
            <person name="Xie X."/>
            <person name="Kues U."/>
            <person name="Hibbett D.S."/>
            <person name="Hoffmeister D."/>
            <person name="Hogberg N."/>
            <person name="Martin F."/>
            <person name="Grigoriev I.V."/>
            <person name="Watkinson S.C."/>
        </authorList>
    </citation>
    <scope>NUCLEOTIDE SEQUENCE</scope>
    <source>
        <strain evidence="7">S7.9</strain>
    </source>
</reference>
<dbReference type="HOGENOM" id="CLU_105134_2_0_1"/>
<evidence type="ECO:0000313" key="7">
    <source>
        <dbReference type="EMBL" id="EGO28069.1"/>
    </source>
</evidence>
<organism>
    <name type="scientific">Serpula lacrymans var. lacrymans (strain S7.9)</name>
    <name type="common">Dry rot fungus</name>
    <dbReference type="NCBI Taxonomy" id="578457"/>
    <lineage>
        <taxon>Eukaryota</taxon>
        <taxon>Fungi</taxon>
        <taxon>Dikarya</taxon>
        <taxon>Basidiomycota</taxon>
        <taxon>Agaricomycotina</taxon>
        <taxon>Agaricomycetes</taxon>
        <taxon>Agaricomycetidae</taxon>
        <taxon>Boletales</taxon>
        <taxon>Coniophorineae</taxon>
        <taxon>Serpulaceae</taxon>
        <taxon>Serpula</taxon>
    </lineage>
</organism>
<dbReference type="Proteomes" id="UP000008064">
    <property type="component" value="Unassembled WGS sequence"/>
</dbReference>
<keyword evidence="6" id="KW-0732">Signal</keyword>
<evidence type="ECO:0000256" key="2">
    <source>
        <dbReference type="ARBA" id="ARBA00010446"/>
    </source>
</evidence>
<dbReference type="SMART" id="SM00075">
    <property type="entry name" value="HYDRO"/>
    <property type="match status" value="1"/>
</dbReference>
<keyword evidence="5 6" id="KW-1015">Disulfide bond</keyword>
<dbReference type="AlphaFoldDB" id="F8NNW9"/>
<evidence type="ECO:0000256" key="4">
    <source>
        <dbReference type="ARBA" id="ARBA00022525"/>
    </source>
</evidence>
<dbReference type="GeneID" id="18818389"/>
<proteinExistence type="inferred from homology"/>
<name>F8NNW9_SERL9</name>
<comment type="similarity">
    <text evidence="2 6">Belongs to the fungal hydrophobin family.</text>
</comment>
<protein>
    <recommendedName>
        <fullName evidence="6">Hydrophobin</fullName>
    </recommendedName>
</protein>
<gene>
    <name evidence="7" type="primary">shl11</name>
    <name evidence="7" type="ORF">SERLADRAFT_462526</name>
</gene>
<comment type="subcellular location">
    <subcellularLocation>
        <location evidence="1 6">Secreted</location>
        <location evidence="1 6">Cell wall</location>
    </subcellularLocation>
</comment>
<dbReference type="KEGG" id="sla:SERLADRAFT_462526"/>
<evidence type="ECO:0000256" key="1">
    <source>
        <dbReference type="ARBA" id="ARBA00004191"/>
    </source>
</evidence>
<dbReference type="GO" id="GO:0009277">
    <property type="term" value="C:fungal-type cell wall"/>
    <property type="evidence" value="ECO:0007669"/>
    <property type="project" value="InterPro"/>
</dbReference>
<keyword evidence="3 6" id="KW-0134">Cell wall</keyword>
<evidence type="ECO:0000256" key="3">
    <source>
        <dbReference type="ARBA" id="ARBA00022512"/>
    </source>
</evidence>
<dbReference type="CDD" id="cd23507">
    <property type="entry name" value="hydrophobin_I"/>
    <property type="match status" value="1"/>
</dbReference>
<dbReference type="Pfam" id="PF01185">
    <property type="entry name" value="Hydrophobin"/>
    <property type="match status" value="1"/>
</dbReference>
<evidence type="ECO:0000256" key="6">
    <source>
        <dbReference type="RuleBase" id="RU365009"/>
    </source>
</evidence>
<feature type="signal peptide" evidence="6">
    <location>
        <begin position="1"/>
        <end position="19"/>
    </location>
</feature>
<keyword evidence="4 6" id="KW-0964">Secreted</keyword>
<accession>F8NNW9</accession>
<sequence>MFARISTVVLATLPLLALAATNQCETGSAYCCNSVQNATDAHASNILEELGIAVDGVTGQVGFGCSPLSVVGVGAGSSCKQEPVCCTKNSFNGAINLGCSPLSL</sequence>
<evidence type="ECO:0000256" key="5">
    <source>
        <dbReference type="ARBA" id="ARBA00023157"/>
    </source>
</evidence>
<dbReference type="GO" id="GO:0005199">
    <property type="term" value="F:structural constituent of cell wall"/>
    <property type="evidence" value="ECO:0007669"/>
    <property type="project" value="InterPro"/>
</dbReference>
<dbReference type="OrthoDB" id="4225815at2759"/>
<dbReference type="InterPro" id="IPR001338">
    <property type="entry name" value="Class_I_Hydrophobin"/>
</dbReference>
<dbReference type="EMBL" id="GL945431">
    <property type="protein sequence ID" value="EGO28069.1"/>
    <property type="molecule type" value="Genomic_DNA"/>
</dbReference>